<sequence length="362" mass="40676">MNDLYKKMKLLRLQTVLLAFCIRRTLKVPKELFKAKLEQLMFAKSDDELEDDVIVFSEGEDSDMEPEIIEKLSDVIEADNENVQQITNQANVREEPVNESYLAKDGMHWKPWIMVYNNDNDLSGIYVSPPDPNVLNDKDSADKNNGGFVDNLSRRQLLAEAELGYFDGAPEDNSVFKEMKDEQTPRDSSEEDPFASCDLDLDPVCTPGSSNESSSDRSQSTIVSSTQNISEPGPSSGQIININIETISSSTSRKRKGFHQLGNAISKGASDFLKRNIFLKKVILLEKNLLILSVIVNVTIGVQKKLARQRSKNYLMIFTPFKIKQEGGALSAVDLRKKYLIGDINQIMKMPPLDANTLWCTI</sequence>
<evidence type="ECO:0000256" key="1">
    <source>
        <dbReference type="SAM" id="MobiDB-lite"/>
    </source>
</evidence>
<proteinExistence type="predicted"/>
<protein>
    <submittedName>
        <fullName evidence="2">Uncharacterized protein</fullName>
    </submittedName>
</protein>
<reference evidence="2" key="1">
    <citation type="submission" date="2022-01" db="EMBL/GenBank/DDBJ databases">
        <authorList>
            <person name="King R."/>
        </authorList>
    </citation>
    <scope>NUCLEOTIDE SEQUENCE</scope>
</reference>
<gene>
    <name evidence="2" type="ORF">DIABBA_LOCUS13137</name>
</gene>
<feature type="region of interest" description="Disordered" evidence="1">
    <location>
        <begin position="179"/>
        <end position="238"/>
    </location>
</feature>
<dbReference type="Proteomes" id="UP001153709">
    <property type="component" value="Chromosome 9"/>
</dbReference>
<feature type="compositionally biased region" description="Basic and acidic residues" evidence="1">
    <location>
        <begin position="179"/>
        <end position="188"/>
    </location>
</feature>
<dbReference type="AlphaFoldDB" id="A0A9N9XHU5"/>
<name>A0A9N9XHU5_DIABA</name>
<feature type="compositionally biased region" description="Polar residues" evidence="1">
    <location>
        <begin position="221"/>
        <end position="238"/>
    </location>
</feature>
<organism evidence="2 3">
    <name type="scientific">Diabrotica balteata</name>
    <name type="common">Banded cucumber beetle</name>
    <dbReference type="NCBI Taxonomy" id="107213"/>
    <lineage>
        <taxon>Eukaryota</taxon>
        <taxon>Metazoa</taxon>
        <taxon>Ecdysozoa</taxon>
        <taxon>Arthropoda</taxon>
        <taxon>Hexapoda</taxon>
        <taxon>Insecta</taxon>
        <taxon>Pterygota</taxon>
        <taxon>Neoptera</taxon>
        <taxon>Endopterygota</taxon>
        <taxon>Coleoptera</taxon>
        <taxon>Polyphaga</taxon>
        <taxon>Cucujiformia</taxon>
        <taxon>Chrysomeloidea</taxon>
        <taxon>Chrysomelidae</taxon>
        <taxon>Galerucinae</taxon>
        <taxon>Diabroticina</taxon>
        <taxon>Diabroticites</taxon>
        <taxon>Diabrotica</taxon>
    </lineage>
</organism>
<keyword evidence="3" id="KW-1185">Reference proteome</keyword>
<accession>A0A9N9XHU5</accession>
<evidence type="ECO:0000313" key="2">
    <source>
        <dbReference type="EMBL" id="CAG9840498.1"/>
    </source>
</evidence>
<dbReference type="OrthoDB" id="8197645at2759"/>
<dbReference type="EMBL" id="OU898284">
    <property type="protein sequence ID" value="CAG9840498.1"/>
    <property type="molecule type" value="Genomic_DNA"/>
</dbReference>
<evidence type="ECO:0000313" key="3">
    <source>
        <dbReference type="Proteomes" id="UP001153709"/>
    </source>
</evidence>
<feature type="compositionally biased region" description="Low complexity" evidence="1">
    <location>
        <begin position="209"/>
        <end position="220"/>
    </location>
</feature>